<comment type="subcellular location">
    <subcellularLocation>
        <location evidence="1">Cell inner membrane</location>
        <topology evidence="1">Multi-pass membrane protein</topology>
    </subcellularLocation>
    <subcellularLocation>
        <location evidence="8">Cell membrane</location>
        <topology evidence="8">Multi-pass membrane protein</topology>
    </subcellularLocation>
</comment>
<feature type="transmembrane region" description="Helical" evidence="8">
    <location>
        <begin position="238"/>
        <end position="259"/>
    </location>
</feature>
<feature type="transmembrane region" description="Helical" evidence="8">
    <location>
        <begin position="33"/>
        <end position="60"/>
    </location>
</feature>
<dbReference type="Proteomes" id="UP000237073">
    <property type="component" value="Unassembled WGS sequence"/>
</dbReference>
<feature type="transmembrane region" description="Helical" evidence="8">
    <location>
        <begin position="96"/>
        <end position="117"/>
    </location>
</feature>
<keyword evidence="2 8" id="KW-0813">Transport</keyword>
<evidence type="ECO:0000256" key="4">
    <source>
        <dbReference type="ARBA" id="ARBA00022519"/>
    </source>
</evidence>
<comment type="caution">
    <text evidence="11">The sequence shown here is derived from an EMBL/GenBank/DDBJ whole genome shotgun (WGS) entry which is preliminary data.</text>
</comment>
<evidence type="ECO:0000259" key="9">
    <source>
        <dbReference type="PROSITE" id="PS50928"/>
    </source>
</evidence>
<keyword evidence="4" id="KW-0997">Cell inner membrane</keyword>
<dbReference type="Gene3D" id="1.10.3720.10">
    <property type="entry name" value="MetI-like"/>
    <property type="match status" value="1"/>
</dbReference>
<dbReference type="AlphaFoldDB" id="A0A2P5GSV7"/>
<evidence type="ECO:0000256" key="5">
    <source>
        <dbReference type="ARBA" id="ARBA00022692"/>
    </source>
</evidence>
<evidence type="ECO:0000313" key="11">
    <source>
        <dbReference type="EMBL" id="POP49654.1"/>
    </source>
</evidence>
<sequence length="318" mass="36435">MEEYQPQLFQQWLQKKSAALSEQTFRKSNARGYLGFLFILPVLMVVGLFFITPLIMTAWMSFYKWPLFGKAKFIGLQNYLNIIDDGIFWHALKFTFVYAIIITPLIFILSMIMASLVKDNKKPGVAFFRSVYFLPTVIGFGAASIMWRWLLDPRYGLLNHLGVSLGLFDSPVIYQDSFNASFFVVIAMVLWKTAGFNMILLLVGLQGIDKDIYHAAQVDGATGWRRLRYITLPLMRRTFMLTLILSVSGSLLAFDQFYIITNGGPMDKTITSVFHIYNNSFMYGRMGYGAALSIVQLFILMVISILQIWFLRDKQGRA</sequence>
<evidence type="ECO:0000256" key="7">
    <source>
        <dbReference type="ARBA" id="ARBA00023136"/>
    </source>
</evidence>
<evidence type="ECO:0000256" key="8">
    <source>
        <dbReference type="RuleBase" id="RU363032"/>
    </source>
</evidence>
<dbReference type="EMBL" id="PQGE01000003">
    <property type="protein sequence ID" value="POP46916.1"/>
    <property type="molecule type" value="Genomic_DNA"/>
</dbReference>
<feature type="domain" description="ABC transmembrane type-1" evidence="9">
    <location>
        <begin position="92"/>
        <end position="307"/>
    </location>
</feature>
<evidence type="ECO:0000313" key="12">
    <source>
        <dbReference type="Proteomes" id="UP000237073"/>
    </source>
</evidence>
<dbReference type="PANTHER" id="PTHR43227:SF11">
    <property type="entry name" value="BLL4140 PROTEIN"/>
    <property type="match status" value="1"/>
</dbReference>
<comment type="similarity">
    <text evidence="8">Belongs to the binding-protein-dependent transport system permease family.</text>
</comment>
<name>A0A2P5GSV7_9ENTR</name>
<keyword evidence="3" id="KW-1003">Cell membrane</keyword>
<dbReference type="GO" id="GO:0005886">
    <property type="term" value="C:plasma membrane"/>
    <property type="evidence" value="ECO:0007669"/>
    <property type="project" value="UniProtKB-SubCell"/>
</dbReference>
<dbReference type="GO" id="GO:0055085">
    <property type="term" value="P:transmembrane transport"/>
    <property type="evidence" value="ECO:0007669"/>
    <property type="project" value="InterPro"/>
</dbReference>
<dbReference type="InterPro" id="IPR050809">
    <property type="entry name" value="UgpAE/MalFG_permease"/>
</dbReference>
<evidence type="ECO:0000313" key="10">
    <source>
        <dbReference type="EMBL" id="POP46916.1"/>
    </source>
</evidence>
<dbReference type="Proteomes" id="UP000247005">
    <property type="component" value="Unassembled WGS sequence"/>
</dbReference>
<accession>A0A2P5GSV7</accession>
<dbReference type="EMBL" id="PQGD01000005">
    <property type="protein sequence ID" value="POP49654.1"/>
    <property type="molecule type" value="Genomic_DNA"/>
</dbReference>
<organism evidence="11 13">
    <name type="scientific">Superficieibacter electus</name>
    <dbReference type="NCBI Taxonomy" id="2022662"/>
    <lineage>
        <taxon>Bacteria</taxon>
        <taxon>Pseudomonadati</taxon>
        <taxon>Pseudomonadota</taxon>
        <taxon>Gammaproteobacteria</taxon>
        <taxon>Enterobacterales</taxon>
        <taxon>Enterobacteriaceae</taxon>
        <taxon>Superficieibacter</taxon>
    </lineage>
</organism>
<dbReference type="PROSITE" id="PS50928">
    <property type="entry name" value="ABC_TM1"/>
    <property type="match status" value="1"/>
</dbReference>
<keyword evidence="7 8" id="KW-0472">Membrane</keyword>
<evidence type="ECO:0000256" key="2">
    <source>
        <dbReference type="ARBA" id="ARBA00022448"/>
    </source>
</evidence>
<keyword evidence="5 8" id="KW-0812">Transmembrane</keyword>
<dbReference type="PANTHER" id="PTHR43227">
    <property type="entry name" value="BLL4140 PROTEIN"/>
    <property type="match status" value="1"/>
</dbReference>
<dbReference type="InterPro" id="IPR000515">
    <property type="entry name" value="MetI-like"/>
</dbReference>
<feature type="transmembrane region" description="Helical" evidence="8">
    <location>
        <begin position="129"/>
        <end position="150"/>
    </location>
</feature>
<evidence type="ECO:0000313" key="13">
    <source>
        <dbReference type="Proteomes" id="UP000247005"/>
    </source>
</evidence>
<reference evidence="12 13" key="1">
    <citation type="submission" date="2018-01" db="EMBL/GenBank/DDBJ databases">
        <title>Superficieibacter electus gen. nov., sp. nov., an extended-spectrum beta-lactamase possessing member of the Enterobacteriaceae family, isolated from intensive care unit surfaces.</title>
        <authorList>
            <person name="Potter R.F."/>
            <person name="D'Souza A.W."/>
        </authorList>
    </citation>
    <scope>NUCLEOTIDE SEQUENCE [LARGE SCALE GENOMIC DNA]</scope>
    <source>
        <strain evidence="11 13">BP-1</strain>
        <strain evidence="10 12">BP-2</strain>
    </source>
</reference>
<dbReference type="OrthoDB" id="8417460at2"/>
<proteinExistence type="inferred from homology"/>
<dbReference type="SUPFAM" id="SSF161098">
    <property type="entry name" value="MetI-like"/>
    <property type="match status" value="1"/>
</dbReference>
<dbReference type="InterPro" id="IPR035906">
    <property type="entry name" value="MetI-like_sf"/>
</dbReference>
<evidence type="ECO:0000256" key="1">
    <source>
        <dbReference type="ARBA" id="ARBA00004429"/>
    </source>
</evidence>
<dbReference type="Pfam" id="PF00528">
    <property type="entry name" value="BPD_transp_1"/>
    <property type="match status" value="1"/>
</dbReference>
<evidence type="ECO:0000256" key="3">
    <source>
        <dbReference type="ARBA" id="ARBA00022475"/>
    </source>
</evidence>
<keyword evidence="12" id="KW-1185">Reference proteome</keyword>
<dbReference type="CDD" id="cd06261">
    <property type="entry name" value="TM_PBP2"/>
    <property type="match status" value="1"/>
</dbReference>
<keyword evidence="6 8" id="KW-1133">Transmembrane helix</keyword>
<protein>
    <submittedName>
        <fullName evidence="11">Sugar ABC transporter permease</fullName>
    </submittedName>
</protein>
<feature type="transmembrane region" description="Helical" evidence="8">
    <location>
        <begin position="288"/>
        <end position="311"/>
    </location>
</feature>
<evidence type="ECO:0000256" key="6">
    <source>
        <dbReference type="ARBA" id="ARBA00022989"/>
    </source>
</evidence>
<feature type="transmembrane region" description="Helical" evidence="8">
    <location>
        <begin position="180"/>
        <end position="203"/>
    </location>
</feature>
<gene>
    <name evidence="11" type="ORF">CHU32_07420</name>
    <name evidence="10" type="ORF">CHU33_04465</name>
</gene>